<dbReference type="KEGG" id="vg:37616645"/>
<evidence type="ECO:0000259" key="2">
    <source>
        <dbReference type="Pfam" id="PF02957"/>
    </source>
</evidence>
<evidence type="ECO:0000313" key="4">
    <source>
        <dbReference type="Proteomes" id="UP000232797"/>
    </source>
</evidence>
<name>A8DMQ4_9VIRU</name>
<dbReference type="InterPro" id="IPR004118">
    <property type="entry name" value="HEV_TT_vir_Orf2/Gyrovir_Vp2_N"/>
</dbReference>
<feature type="region of interest" description="Disordered" evidence="1">
    <location>
        <begin position="88"/>
        <end position="107"/>
    </location>
</feature>
<dbReference type="RefSeq" id="YP_009505733.1">
    <property type="nucleotide sequence ID" value="NC_038345.1"/>
</dbReference>
<proteinExistence type="predicted"/>
<reference evidence="3 4" key="1">
    <citation type="journal article" date="2007" name="J. Gen. Virol.">
        <title>Circular genomes related to anelloviruses identified in human and animal samples by using a combined rolling-circle amplification/sequence-independent single primer amplification approach.</title>
        <authorList>
            <person name="Biagini P."/>
            <person name="Uch R."/>
            <person name="Belhouchet M."/>
            <person name="Attoui H."/>
            <person name="Cantaloube J.F."/>
            <person name="Brisbarre N."/>
            <person name="de Micco P."/>
        </authorList>
    </citation>
    <scope>NUCLEOTIDE SEQUENCE [LARGE SCALE GENOMIC DNA]</scope>
    <source>
        <strain evidence="3">LIL-y1</strain>
    </source>
</reference>
<sequence length="107" mass="12075">MSKQLQNPVYYGKALESQWRNNIFNSHDLMCGCKDPVLHLLIILNREGNAPKPEEDVKNIKCLITGEGAKDGEKDIIPDDFEPGELDRLFSELGETEEEDENPTDDG</sequence>
<accession>A8DMQ4</accession>
<evidence type="ECO:0000313" key="3">
    <source>
        <dbReference type="EMBL" id="ABU55888.1"/>
    </source>
</evidence>
<dbReference type="EMBL" id="EF538880">
    <property type="protein sequence ID" value="ABU55888.1"/>
    <property type="molecule type" value="Genomic_DNA"/>
</dbReference>
<dbReference type="GeneID" id="37616645"/>
<protein>
    <submittedName>
        <fullName evidence="3">ORF2</fullName>
    </submittedName>
</protein>
<keyword evidence="4" id="KW-1185">Reference proteome</keyword>
<organism evidence="3 4">
    <name type="scientific">Torque teno mini virus 10</name>
    <dbReference type="NCBI Taxonomy" id="2065036"/>
    <lineage>
        <taxon>Viruses</taxon>
        <taxon>Monodnaviria</taxon>
        <taxon>Shotokuvirae</taxon>
        <taxon>Commensaviricota</taxon>
        <taxon>Cardeaviricetes</taxon>
        <taxon>Sanitavirales</taxon>
        <taxon>Anelloviridae</taxon>
        <taxon>Betatorquevirus</taxon>
        <taxon>Betatorquevirus homini10</taxon>
    </lineage>
</organism>
<dbReference type="Pfam" id="PF02957">
    <property type="entry name" value="TT_ORF2-like"/>
    <property type="match status" value="1"/>
</dbReference>
<feature type="compositionally biased region" description="Acidic residues" evidence="1">
    <location>
        <begin position="94"/>
        <end position="107"/>
    </location>
</feature>
<dbReference type="OrthoDB" id="29117at10239"/>
<feature type="domain" description="Hepatitis TT virus Orf2/Gyrovirus Vp2 N-terminal" evidence="2">
    <location>
        <begin position="14"/>
        <end position="54"/>
    </location>
</feature>
<dbReference type="Proteomes" id="UP000232797">
    <property type="component" value="Segment"/>
</dbReference>
<evidence type="ECO:0000256" key="1">
    <source>
        <dbReference type="SAM" id="MobiDB-lite"/>
    </source>
</evidence>